<dbReference type="OrthoDB" id="533316at2759"/>
<dbReference type="PRINTS" id="PR01217">
    <property type="entry name" value="PRICHEXTENSN"/>
</dbReference>
<keyword evidence="4" id="KW-1185">Reference proteome</keyword>
<organism evidence="3 4">
    <name type="scientific">Chlamydomonas schloesseri</name>
    <dbReference type="NCBI Taxonomy" id="2026947"/>
    <lineage>
        <taxon>Eukaryota</taxon>
        <taxon>Viridiplantae</taxon>
        <taxon>Chlorophyta</taxon>
        <taxon>core chlorophytes</taxon>
        <taxon>Chlorophyceae</taxon>
        <taxon>CS clade</taxon>
        <taxon>Chlamydomonadales</taxon>
        <taxon>Chlamydomonadaceae</taxon>
        <taxon>Chlamydomonas</taxon>
    </lineage>
</organism>
<sequence>MCRDDPYLLYYGSVVDSISGPVLTAEPESRVLGTASLWPDYPVPGSVTLELEATEGYSWGVGAVVRWALMNPIEYLNDVFTTPEPAIEGPPCHEPTRLTHNLTLTTADVSFFRVFTLTYAQLGVVADCRPRALFPVVRIDDGETTAWLAWRWVNPATGEGAAVCSGSPTAWGVGAFSLQSCPCSPPPARPPPPPPVRPPPPPPSPPPPPPPYSPPPPPPLPPSPPPPPPPPPSPPPPQSPAPVAELRNGFPFCACNKRKPSLSPWRMGLLSGPFMSFPNSATEPALATWCVDITATAEPSPASGACSAMDLFKVEFLVNHACYSSSPKSIRRVTVNNSTAFPSWSQKYINGAYYGVLAVSRLAFSPAASEGRPPAVRLCLTFAAEGGPCNSPDKLCYGRTCTYALFNKKQNCCPTSAIPSHVLVVDPIP</sequence>
<feature type="domain" description="Pherophorin" evidence="2">
    <location>
        <begin position="250"/>
        <end position="414"/>
    </location>
</feature>
<dbReference type="GO" id="GO:0030041">
    <property type="term" value="P:actin filament polymerization"/>
    <property type="evidence" value="ECO:0007669"/>
    <property type="project" value="TreeGrafter"/>
</dbReference>
<protein>
    <recommendedName>
        <fullName evidence="2">Pherophorin domain-containing protein</fullName>
    </recommendedName>
</protein>
<dbReference type="GO" id="GO:0005884">
    <property type="term" value="C:actin filament"/>
    <property type="evidence" value="ECO:0007669"/>
    <property type="project" value="TreeGrafter"/>
</dbReference>
<evidence type="ECO:0000313" key="4">
    <source>
        <dbReference type="Proteomes" id="UP000613740"/>
    </source>
</evidence>
<proteinExistence type="predicted"/>
<comment type="caution">
    <text evidence="3">The sequence shown here is derived from an EMBL/GenBank/DDBJ whole genome shotgun (WGS) entry which is preliminary data.</text>
</comment>
<dbReference type="InterPro" id="IPR051412">
    <property type="entry name" value="Formin_Homology_Diaphanous_sf"/>
</dbReference>
<dbReference type="PANTHER" id="PTHR45691">
    <property type="entry name" value="PROTEIN DIAPHANOUS"/>
    <property type="match status" value="1"/>
</dbReference>
<feature type="compositionally biased region" description="Pro residues" evidence="1">
    <location>
        <begin position="183"/>
        <end position="240"/>
    </location>
</feature>
<evidence type="ECO:0000259" key="2">
    <source>
        <dbReference type="Pfam" id="PF12499"/>
    </source>
</evidence>
<feature type="region of interest" description="Disordered" evidence="1">
    <location>
        <begin position="183"/>
        <end position="243"/>
    </location>
</feature>
<evidence type="ECO:0000313" key="3">
    <source>
        <dbReference type="EMBL" id="KAG2438431.1"/>
    </source>
</evidence>
<accession>A0A835W7I2</accession>
<dbReference type="Proteomes" id="UP000613740">
    <property type="component" value="Unassembled WGS sequence"/>
</dbReference>
<dbReference type="Pfam" id="PF12499">
    <property type="entry name" value="DUF3707"/>
    <property type="match status" value="1"/>
</dbReference>
<gene>
    <name evidence="3" type="ORF">HYH02_010886</name>
</gene>
<dbReference type="PANTHER" id="PTHR45691:SF6">
    <property type="entry name" value="PROTEIN DIAPHANOUS"/>
    <property type="match status" value="1"/>
</dbReference>
<dbReference type="EMBL" id="JAEHOD010000043">
    <property type="protein sequence ID" value="KAG2438431.1"/>
    <property type="molecule type" value="Genomic_DNA"/>
</dbReference>
<evidence type="ECO:0000256" key="1">
    <source>
        <dbReference type="SAM" id="MobiDB-lite"/>
    </source>
</evidence>
<dbReference type="InterPro" id="IPR024616">
    <property type="entry name" value="Pherophorin"/>
</dbReference>
<reference evidence="3" key="1">
    <citation type="journal article" date="2020" name="bioRxiv">
        <title>Comparative genomics of Chlamydomonas.</title>
        <authorList>
            <person name="Craig R.J."/>
            <person name="Hasan A.R."/>
            <person name="Ness R.W."/>
            <person name="Keightley P.D."/>
        </authorList>
    </citation>
    <scope>NUCLEOTIDE SEQUENCE</scope>
    <source>
        <strain evidence="3">CCAP 11/173</strain>
    </source>
</reference>
<name>A0A835W7I2_9CHLO</name>
<dbReference type="AlphaFoldDB" id="A0A835W7I2"/>